<keyword evidence="2" id="KW-1003">Cell membrane</keyword>
<reference evidence="8 9" key="1">
    <citation type="submission" date="2019-11" db="EMBL/GenBank/DDBJ databases">
        <title>Isolation of a new High Light Tolerant Cyanobacteria.</title>
        <authorList>
            <person name="Dobson Z."/>
            <person name="Vaughn N."/>
            <person name="Vaughn M."/>
            <person name="Fromme P."/>
            <person name="Mazor Y."/>
        </authorList>
    </citation>
    <scope>NUCLEOTIDE SEQUENCE [LARGE SCALE GENOMIC DNA]</scope>
    <source>
        <strain evidence="8 9">0216</strain>
    </source>
</reference>
<dbReference type="EMBL" id="WMIA01000014">
    <property type="protein sequence ID" value="MTF39566.1"/>
    <property type="molecule type" value="Genomic_DNA"/>
</dbReference>
<comment type="caution">
    <text evidence="8">The sequence shown here is derived from an EMBL/GenBank/DDBJ whole genome shotgun (WGS) entry which is preliminary data.</text>
</comment>
<keyword evidence="5 6" id="KW-0472">Membrane</keyword>
<dbReference type="Pfam" id="PF13244">
    <property type="entry name" value="MbhD"/>
    <property type="match status" value="1"/>
</dbReference>
<feature type="domain" description="MrpA C-terminal/MbhD" evidence="7">
    <location>
        <begin position="11"/>
        <end position="74"/>
    </location>
</feature>
<organism evidence="8 9">
    <name type="scientific">Cyanobacterium aponinum 0216</name>
    <dbReference type="NCBI Taxonomy" id="2676140"/>
    <lineage>
        <taxon>Bacteria</taxon>
        <taxon>Bacillati</taxon>
        <taxon>Cyanobacteriota</taxon>
        <taxon>Cyanophyceae</taxon>
        <taxon>Oscillatoriophycideae</taxon>
        <taxon>Chroococcales</taxon>
        <taxon>Geminocystaceae</taxon>
        <taxon>Cyanobacterium</taxon>
    </lineage>
</organism>
<evidence type="ECO:0000256" key="5">
    <source>
        <dbReference type="ARBA" id="ARBA00023136"/>
    </source>
</evidence>
<evidence type="ECO:0000313" key="8">
    <source>
        <dbReference type="EMBL" id="MTF39566.1"/>
    </source>
</evidence>
<name>A0A844H026_9CHRO</name>
<evidence type="ECO:0000256" key="2">
    <source>
        <dbReference type="ARBA" id="ARBA00022475"/>
    </source>
</evidence>
<dbReference type="GO" id="GO:0005886">
    <property type="term" value="C:plasma membrane"/>
    <property type="evidence" value="ECO:0007669"/>
    <property type="project" value="UniProtKB-SubCell"/>
</dbReference>
<comment type="subcellular location">
    <subcellularLocation>
        <location evidence="1">Cell membrane</location>
        <topology evidence="1">Multi-pass membrane protein</topology>
    </subcellularLocation>
</comment>
<evidence type="ECO:0000256" key="1">
    <source>
        <dbReference type="ARBA" id="ARBA00004651"/>
    </source>
</evidence>
<keyword evidence="3 6" id="KW-0812">Transmembrane</keyword>
<evidence type="ECO:0000256" key="6">
    <source>
        <dbReference type="SAM" id="Phobius"/>
    </source>
</evidence>
<evidence type="ECO:0000259" key="7">
    <source>
        <dbReference type="Pfam" id="PF13244"/>
    </source>
</evidence>
<dbReference type="RefSeq" id="WP_015220014.1">
    <property type="nucleotide sequence ID" value="NZ_WMIA01000014.1"/>
</dbReference>
<dbReference type="AlphaFoldDB" id="A0A844H026"/>
<proteinExistence type="predicted"/>
<feature type="transmembrane region" description="Helical" evidence="6">
    <location>
        <begin position="62"/>
        <end position="82"/>
    </location>
</feature>
<gene>
    <name evidence="8" type="ORF">GGC33_11600</name>
</gene>
<evidence type="ECO:0000256" key="3">
    <source>
        <dbReference type="ARBA" id="ARBA00022692"/>
    </source>
</evidence>
<evidence type="ECO:0000313" key="9">
    <source>
        <dbReference type="Proteomes" id="UP000437131"/>
    </source>
</evidence>
<dbReference type="NCBIfam" id="NF005628">
    <property type="entry name" value="PRK07377.1-4"/>
    <property type="match status" value="1"/>
</dbReference>
<dbReference type="InterPro" id="IPR025383">
    <property type="entry name" value="MrpA_C/MbhD"/>
</dbReference>
<feature type="transmembrane region" description="Helical" evidence="6">
    <location>
        <begin position="6"/>
        <end position="23"/>
    </location>
</feature>
<sequence>MDNLYIYLIMALLPISALMLMIQVNPYQALVIRGILGAIAVLSYIILGAADVALTEGLMGTMLGVALYIIAVRSSFVMRLGVIQEDKKNTEKDPNFDNIKNQIKQVINNFYLRLELVYYSEQELLKNSFNDKKIHGYILTSNQLDKKYLLNIRTKRLFDILQQGIKSEQLLIGYQMDIKENQDQYLEYVKNNAN</sequence>
<protein>
    <submittedName>
        <fullName evidence="8">DUF4040 domain-containing protein</fullName>
    </submittedName>
</protein>
<dbReference type="NCBIfam" id="NF005630">
    <property type="entry name" value="PRK07377.1-6"/>
    <property type="match status" value="1"/>
</dbReference>
<evidence type="ECO:0000256" key="4">
    <source>
        <dbReference type="ARBA" id="ARBA00022989"/>
    </source>
</evidence>
<accession>A0A844H026</accession>
<dbReference type="Proteomes" id="UP000437131">
    <property type="component" value="Unassembled WGS sequence"/>
</dbReference>
<feature type="transmembrane region" description="Helical" evidence="6">
    <location>
        <begin position="30"/>
        <end position="50"/>
    </location>
</feature>
<keyword evidence="4 6" id="KW-1133">Transmembrane helix</keyword>